<sequence>MQILAQILSPCTLPLNRHGTTTLAFSTTPPRLKTKRNWSRRGKLGNWAKKVERTKVSAVEEGNADSGAVRKRRVVEHICLVKAKDDLSEEQEKNMLDHLYTTQYQMRGIISISLGRISDENPEQYTHAIFMRFQTKEDLDKFYENPFYIGVLKEHVMPYCHEFINLDYESEVEDDILSIFRKGEEFNYGVELMLLLAFTKSSLGAPAEDAIASLASLAIEFPSLIVQATKGPNINMNNKEYTHGVVIRFRSLDAFEIFMGSSEYKNYVEMYVGAHHPKVFVSAFFCRPYWHGAYVASWLCNSIARPVFDNLRG</sequence>
<protein>
    <recommendedName>
        <fullName evidence="2">Stress-response A/B barrel domain-containing protein</fullName>
    </recommendedName>
</protein>
<dbReference type="Pfam" id="PF07876">
    <property type="entry name" value="Dabb"/>
    <property type="match status" value="1"/>
</dbReference>
<comment type="caution">
    <text evidence="3">The sequence shown here is derived from an EMBL/GenBank/DDBJ whole genome shotgun (WGS) entry which is preliminary data.</text>
</comment>
<dbReference type="Proteomes" id="UP001632038">
    <property type="component" value="Unassembled WGS sequence"/>
</dbReference>
<reference evidence="4" key="1">
    <citation type="journal article" date="2024" name="IScience">
        <title>Strigolactones Initiate the Formation of Haustorium-like Structures in Castilleja.</title>
        <authorList>
            <person name="Buerger M."/>
            <person name="Peterson D."/>
            <person name="Chory J."/>
        </authorList>
    </citation>
    <scope>NUCLEOTIDE SEQUENCE [LARGE SCALE GENOMIC DNA]</scope>
</reference>
<dbReference type="InterPro" id="IPR013097">
    <property type="entry name" value="Dabb"/>
</dbReference>
<dbReference type="PANTHER" id="PTHR33178:SF5">
    <property type="entry name" value="EXPRESSED PROTEIN"/>
    <property type="match status" value="1"/>
</dbReference>
<dbReference type="InterPro" id="IPR044662">
    <property type="entry name" value="HS1/DABB1-like"/>
</dbReference>
<evidence type="ECO:0000313" key="3">
    <source>
        <dbReference type="EMBL" id="KAL3645402.1"/>
    </source>
</evidence>
<proteinExistence type="predicted"/>
<organism evidence="3 4">
    <name type="scientific">Castilleja foliolosa</name>
    <dbReference type="NCBI Taxonomy" id="1961234"/>
    <lineage>
        <taxon>Eukaryota</taxon>
        <taxon>Viridiplantae</taxon>
        <taxon>Streptophyta</taxon>
        <taxon>Embryophyta</taxon>
        <taxon>Tracheophyta</taxon>
        <taxon>Spermatophyta</taxon>
        <taxon>Magnoliopsida</taxon>
        <taxon>eudicotyledons</taxon>
        <taxon>Gunneridae</taxon>
        <taxon>Pentapetalae</taxon>
        <taxon>asterids</taxon>
        <taxon>lamiids</taxon>
        <taxon>Lamiales</taxon>
        <taxon>Orobanchaceae</taxon>
        <taxon>Pedicularideae</taxon>
        <taxon>Castillejinae</taxon>
        <taxon>Castilleja</taxon>
    </lineage>
</organism>
<name>A0ABD3DTM2_9LAMI</name>
<evidence type="ECO:0000313" key="4">
    <source>
        <dbReference type="Proteomes" id="UP001632038"/>
    </source>
</evidence>
<dbReference type="PANTHER" id="PTHR33178">
    <property type="match status" value="1"/>
</dbReference>
<dbReference type="Gene3D" id="3.30.70.100">
    <property type="match status" value="2"/>
</dbReference>
<accession>A0ABD3DTM2</accession>
<evidence type="ECO:0000256" key="1">
    <source>
        <dbReference type="ARBA" id="ARBA00011738"/>
    </source>
</evidence>
<comment type="subunit">
    <text evidence="1">Homodimer.</text>
</comment>
<evidence type="ECO:0000259" key="2">
    <source>
        <dbReference type="PROSITE" id="PS51502"/>
    </source>
</evidence>
<dbReference type="PROSITE" id="PS51502">
    <property type="entry name" value="S_R_A_B_BARREL"/>
    <property type="match status" value="1"/>
</dbReference>
<keyword evidence="4" id="KW-1185">Reference proteome</keyword>
<feature type="domain" description="Stress-response A/B barrel" evidence="2">
    <location>
        <begin position="75"/>
        <end position="168"/>
    </location>
</feature>
<dbReference type="EMBL" id="JAVIJP010000013">
    <property type="protein sequence ID" value="KAL3645402.1"/>
    <property type="molecule type" value="Genomic_DNA"/>
</dbReference>
<dbReference type="SMART" id="SM00886">
    <property type="entry name" value="Dabb"/>
    <property type="match status" value="2"/>
</dbReference>
<dbReference type="SUPFAM" id="SSF54909">
    <property type="entry name" value="Dimeric alpha+beta barrel"/>
    <property type="match status" value="2"/>
</dbReference>
<dbReference type="AlphaFoldDB" id="A0ABD3DTM2"/>
<gene>
    <name evidence="3" type="ORF">CASFOL_010582</name>
</gene>
<dbReference type="InterPro" id="IPR011008">
    <property type="entry name" value="Dimeric_a/b-barrel"/>
</dbReference>